<accession>A0A5B7IVV6</accession>
<dbReference type="AlphaFoldDB" id="A0A5B7IVV6"/>
<name>A0A5B7IVV6_PORTR</name>
<gene>
    <name evidence="1" type="ORF">E2C01_080359</name>
</gene>
<sequence>MPGLVSITSEEVQLVLASYRADVVYSHSSCFRSRAVPGQYSTTLLSSSPLWSLGVRINHFTWVSFPLIAPLPPHQMRRSLPHYPPLSRHPLPPALSPPCDEIFCYGSTTLHAIILLPRSPISTALICVHVCPGPVFRAAQHLSAPLSL</sequence>
<organism evidence="1 2">
    <name type="scientific">Portunus trituberculatus</name>
    <name type="common">Swimming crab</name>
    <name type="synonym">Neptunus trituberculatus</name>
    <dbReference type="NCBI Taxonomy" id="210409"/>
    <lineage>
        <taxon>Eukaryota</taxon>
        <taxon>Metazoa</taxon>
        <taxon>Ecdysozoa</taxon>
        <taxon>Arthropoda</taxon>
        <taxon>Crustacea</taxon>
        <taxon>Multicrustacea</taxon>
        <taxon>Malacostraca</taxon>
        <taxon>Eumalacostraca</taxon>
        <taxon>Eucarida</taxon>
        <taxon>Decapoda</taxon>
        <taxon>Pleocyemata</taxon>
        <taxon>Brachyura</taxon>
        <taxon>Eubrachyura</taxon>
        <taxon>Portunoidea</taxon>
        <taxon>Portunidae</taxon>
        <taxon>Portuninae</taxon>
        <taxon>Portunus</taxon>
    </lineage>
</organism>
<keyword evidence="2" id="KW-1185">Reference proteome</keyword>
<evidence type="ECO:0000313" key="1">
    <source>
        <dbReference type="EMBL" id="MPC85577.1"/>
    </source>
</evidence>
<comment type="caution">
    <text evidence="1">The sequence shown here is derived from an EMBL/GenBank/DDBJ whole genome shotgun (WGS) entry which is preliminary data.</text>
</comment>
<evidence type="ECO:0000313" key="2">
    <source>
        <dbReference type="Proteomes" id="UP000324222"/>
    </source>
</evidence>
<proteinExistence type="predicted"/>
<dbReference type="Proteomes" id="UP000324222">
    <property type="component" value="Unassembled WGS sequence"/>
</dbReference>
<protein>
    <submittedName>
        <fullName evidence="1">Uncharacterized protein</fullName>
    </submittedName>
</protein>
<dbReference type="EMBL" id="VSRR010068855">
    <property type="protein sequence ID" value="MPC85577.1"/>
    <property type="molecule type" value="Genomic_DNA"/>
</dbReference>
<reference evidence="1 2" key="1">
    <citation type="submission" date="2019-05" db="EMBL/GenBank/DDBJ databases">
        <title>Another draft genome of Portunus trituberculatus and its Hox gene families provides insights of decapod evolution.</title>
        <authorList>
            <person name="Jeong J.-H."/>
            <person name="Song I."/>
            <person name="Kim S."/>
            <person name="Choi T."/>
            <person name="Kim D."/>
            <person name="Ryu S."/>
            <person name="Kim W."/>
        </authorList>
    </citation>
    <scope>NUCLEOTIDE SEQUENCE [LARGE SCALE GENOMIC DNA]</scope>
    <source>
        <tissue evidence="1">Muscle</tissue>
    </source>
</reference>